<keyword evidence="17" id="KW-1185">Reference proteome</keyword>
<keyword evidence="10 14" id="KW-0408">Iron</keyword>
<gene>
    <name evidence="16" type="primary">mutY</name>
    <name evidence="16" type="ORF">HCJ96_08040</name>
</gene>
<dbReference type="Gene3D" id="1.10.340.30">
    <property type="entry name" value="Hypothetical protein, domain 2"/>
    <property type="match status" value="1"/>
</dbReference>
<dbReference type="Proteomes" id="UP000709336">
    <property type="component" value="Unassembled WGS sequence"/>
</dbReference>
<proteinExistence type="inferred from homology"/>
<dbReference type="SMART" id="SM00478">
    <property type="entry name" value="ENDO3c"/>
    <property type="match status" value="1"/>
</dbReference>
<comment type="cofactor">
    <cofactor evidence="14">
        <name>[4Fe-4S] cluster</name>
        <dbReference type="ChEBI" id="CHEBI:49883"/>
    </cofactor>
    <text evidence="14">Binds 1 [4Fe-4S] cluster.</text>
</comment>
<sequence length="345" mass="38914">MSDTFTQKVLNWFHQHGRKHLPWQQNINAYRVWVSEIMLQQTQVATVIPYFERFMQSFPDVRSLAEAEQDDVLHHWTGLGYYARARNLHKAAKIVVDQYNGEFPKEIEKVIALPGIGRSTAGAILSIAGGQAHPILDGNVKRVLARCYAVEGWPGTKRVEQALWQVAAQHTPTHQCAQYTQAMMDLGAMVCTRTRPDCDHCPLQNECLAYAQGTQTAYPGKKPKKAIPQRETVMVAVSVRNQLLLIKRPAMGLWGGLYGFIEAASLDAVVKRYELDEFSATSLTPFVHTFSHFQLHITPVLVELNEFLQPGIAEDNARWFDILEPIEVGLAAPTQKIVNEIRSLR</sequence>
<evidence type="ECO:0000313" key="16">
    <source>
        <dbReference type="EMBL" id="NMH59963.1"/>
    </source>
</evidence>
<dbReference type="Pfam" id="PF00730">
    <property type="entry name" value="HhH-GPD"/>
    <property type="match status" value="1"/>
</dbReference>
<evidence type="ECO:0000256" key="14">
    <source>
        <dbReference type="RuleBase" id="RU365096"/>
    </source>
</evidence>
<keyword evidence="13 14" id="KW-0326">Glycosidase</keyword>
<dbReference type="InterPro" id="IPR003265">
    <property type="entry name" value="HhH-GPD_domain"/>
</dbReference>
<keyword evidence="7" id="KW-0479">Metal-binding</keyword>
<organism evidence="16 17">
    <name type="scientific">Alteromonas ponticola</name>
    <dbReference type="NCBI Taxonomy" id="2720613"/>
    <lineage>
        <taxon>Bacteria</taxon>
        <taxon>Pseudomonadati</taxon>
        <taxon>Pseudomonadota</taxon>
        <taxon>Gammaproteobacteria</taxon>
        <taxon>Alteromonadales</taxon>
        <taxon>Alteromonadaceae</taxon>
        <taxon>Alteromonas/Salinimonas group</taxon>
        <taxon>Alteromonas</taxon>
    </lineage>
</organism>
<evidence type="ECO:0000256" key="8">
    <source>
        <dbReference type="ARBA" id="ARBA00022763"/>
    </source>
</evidence>
<dbReference type="InterPro" id="IPR023170">
    <property type="entry name" value="HhH_base_excis_C"/>
</dbReference>
<comment type="function">
    <text evidence="2">Adenine glycosylase active on G-A mispairs. MutY also corrects error-prone DNA synthesis past GO lesions which are due to the oxidatively damaged form of guanine: 7,8-dihydro-8-oxoguanine (8-oxo-dGTP).</text>
</comment>
<evidence type="ECO:0000256" key="13">
    <source>
        <dbReference type="ARBA" id="ARBA00023295"/>
    </source>
</evidence>
<evidence type="ECO:0000256" key="1">
    <source>
        <dbReference type="ARBA" id="ARBA00000843"/>
    </source>
</evidence>
<evidence type="ECO:0000256" key="11">
    <source>
        <dbReference type="ARBA" id="ARBA00023014"/>
    </source>
</evidence>
<comment type="caution">
    <text evidence="16">The sequence shown here is derived from an EMBL/GenBank/DDBJ whole genome shotgun (WGS) entry which is preliminary data.</text>
</comment>
<dbReference type="SUPFAM" id="SSF55811">
    <property type="entry name" value="Nudix"/>
    <property type="match status" value="1"/>
</dbReference>
<dbReference type="PANTHER" id="PTHR42944:SF1">
    <property type="entry name" value="ADENINE DNA GLYCOSYLASE"/>
    <property type="match status" value="1"/>
</dbReference>
<keyword evidence="9" id="KW-0378">Hydrolase</keyword>
<keyword evidence="11" id="KW-0411">Iron-sulfur</keyword>
<dbReference type="CDD" id="cd00056">
    <property type="entry name" value="ENDO3c"/>
    <property type="match status" value="1"/>
</dbReference>
<dbReference type="NCBIfam" id="TIGR01084">
    <property type="entry name" value="mutY"/>
    <property type="match status" value="1"/>
</dbReference>
<evidence type="ECO:0000256" key="12">
    <source>
        <dbReference type="ARBA" id="ARBA00023204"/>
    </source>
</evidence>
<dbReference type="NCBIfam" id="NF008132">
    <property type="entry name" value="PRK10880.1"/>
    <property type="match status" value="1"/>
</dbReference>
<evidence type="ECO:0000256" key="6">
    <source>
        <dbReference type="ARBA" id="ARBA00022485"/>
    </source>
</evidence>
<evidence type="ECO:0000256" key="2">
    <source>
        <dbReference type="ARBA" id="ARBA00002933"/>
    </source>
</evidence>
<reference evidence="16 17" key="1">
    <citation type="submission" date="2020-03" db="EMBL/GenBank/DDBJ databases">
        <title>Alteromonas ponticola sp. nov., isolated from seawater.</title>
        <authorList>
            <person name="Yoon J.-H."/>
            <person name="Kim Y.-O."/>
        </authorList>
    </citation>
    <scope>NUCLEOTIDE SEQUENCE [LARGE SCALE GENOMIC DNA]</scope>
    <source>
        <strain evidence="16 17">MYP5</strain>
    </source>
</reference>
<evidence type="ECO:0000256" key="3">
    <source>
        <dbReference type="ARBA" id="ARBA00008343"/>
    </source>
</evidence>
<dbReference type="InterPro" id="IPR015797">
    <property type="entry name" value="NUDIX_hydrolase-like_dom_sf"/>
</dbReference>
<dbReference type="SUPFAM" id="SSF48150">
    <property type="entry name" value="DNA-glycosylase"/>
    <property type="match status" value="1"/>
</dbReference>
<dbReference type="EMBL" id="JAATNW010000004">
    <property type="protein sequence ID" value="NMH59963.1"/>
    <property type="molecule type" value="Genomic_DNA"/>
</dbReference>
<dbReference type="Pfam" id="PF14815">
    <property type="entry name" value="NUDIX_4"/>
    <property type="match status" value="1"/>
</dbReference>
<dbReference type="Gene3D" id="1.10.1670.10">
    <property type="entry name" value="Helix-hairpin-Helix base-excision DNA repair enzymes (C-terminal)"/>
    <property type="match status" value="1"/>
</dbReference>
<dbReference type="Pfam" id="PF00633">
    <property type="entry name" value="HHH"/>
    <property type="match status" value="1"/>
</dbReference>
<name>A0ABX1R2H1_9ALTE</name>
<dbReference type="InterPro" id="IPR044298">
    <property type="entry name" value="MIG/MutY"/>
</dbReference>
<dbReference type="InterPro" id="IPR000445">
    <property type="entry name" value="HhH_motif"/>
</dbReference>
<comment type="similarity">
    <text evidence="3 14">Belongs to the Nth/MutY family.</text>
</comment>
<evidence type="ECO:0000256" key="4">
    <source>
        <dbReference type="ARBA" id="ARBA00012045"/>
    </source>
</evidence>
<dbReference type="CDD" id="cd03431">
    <property type="entry name" value="NUDIX_DNA_Glycosylase_C-MutY"/>
    <property type="match status" value="1"/>
</dbReference>
<keyword evidence="12" id="KW-0234">DNA repair</keyword>
<dbReference type="InterPro" id="IPR005760">
    <property type="entry name" value="A/G_AdeGlyc_MutY"/>
</dbReference>
<dbReference type="EC" id="3.2.2.31" evidence="4 14"/>
<dbReference type="InterPro" id="IPR004036">
    <property type="entry name" value="Endonuclease-III-like_CS2"/>
</dbReference>
<feature type="domain" description="HhH-GPD" evidence="15">
    <location>
        <begin position="38"/>
        <end position="189"/>
    </location>
</feature>
<dbReference type="InterPro" id="IPR011257">
    <property type="entry name" value="DNA_glycosylase"/>
</dbReference>
<accession>A0ABX1R2H1</accession>
<dbReference type="InterPro" id="IPR003651">
    <property type="entry name" value="Endonuclease3_FeS-loop_motif"/>
</dbReference>
<dbReference type="InterPro" id="IPR029119">
    <property type="entry name" value="MutY_C"/>
</dbReference>
<keyword evidence="8 14" id="KW-0227">DNA damage</keyword>
<evidence type="ECO:0000256" key="7">
    <source>
        <dbReference type="ARBA" id="ARBA00022723"/>
    </source>
</evidence>
<comment type="catalytic activity">
    <reaction evidence="1 14">
        <text>Hydrolyzes free adenine bases from 7,8-dihydro-8-oxoguanine:adenine mismatched double-stranded DNA, leaving an apurinic site.</text>
        <dbReference type="EC" id="3.2.2.31"/>
    </reaction>
</comment>
<dbReference type="SMART" id="SM00525">
    <property type="entry name" value="FES"/>
    <property type="match status" value="1"/>
</dbReference>
<keyword evidence="6" id="KW-0004">4Fe-4S</keyword>
<protein>
    <recommendedName>
        <fullName evidence="5 14">Adenine DNA glycosylase</fullName>
        <ecNumber evidence="4 14">3.2.2.31</ecNumber>
    </recommendedName>
</protein>
<evidence type="ECO:0000256" key="9">
    <source>
        <dbReference type="ARBA" id="ARBA00022801"/>
    </source>
</evidence>
<dbReference type="PANTHER" id="PTHR42944">
    <property type="entry name" value="ADENINE DNA GLYCOSYLASE"/>
    <property type="match status" value="1"/>
</dbReference>
<dbReference type="Gene3D" id="3.90.79.10">
    <property type="entry name" value="Nucleoside Triphosphate Pyrophosphohydrolase"/>
    <property type="match status" value="1"/>
</dbReference>
<evidence type="ECO:0000313" key="17">
    <source>
        <dbReference type="Proteomes" id="UP000709336"/>
    </source>
</evidence>
<evidence type="ECO:0000259" key="15">
    <source>
        <dbReference type="SMART" id="SM00478"/>
    </source>
</evidence>
<evidence type="ECO:0000256" key="5">
    <source>
        <dbReference type="ARBA" id="ARBA00022023"/>
    </source>
</evidence>
<dbReference type="RefSeq" id="WP_169210532.1">
    <property type="nucleotide sequence ID" value="NZ_JAATNW010000004.1"/>
</dbReference>
<evidence type="ECO:0000256" key="10">
    <source>
        <dbReference type="ARBA" id="ARBA00023004"/>
    </source>
</evidence>
<dbReference type="PROSITE" id="PS01155">
    <property type="entry name" value="ENDONUCLEASE_III_2"/>
    <property type="match status" value="1"/>
</dbReference>